<evidence type="ECO:0000313" key="2">
    <source>
        <dbReference type="Proteomes" id="UP001066276"/>
    </source>
</evidence>
<dbReference type="AlphaFoldDB" id="A0AAV7R4B1"/>
<reference evidence="1" key="1">
    <citation type="journal article" date="2022" name="bioRxiv">
        <title>Sequencing and chromosome-scale assembly of the giantPleurodeles waltlgenome.</title>
        <authorList>
            <person name="Brown T."/>
            <person name="Elewa A."/>
            <person name="Iarovenko S."/>
            <person name="Subramanian E."/>
            <person name="Araus A.J."/>
            <person name="Petzold A."/>
            <person name="Susuki M."/>
            <person name="Suzuki K.-i.T."/>
            <person name="Hayashi T."/>
            <person name="Toyoda A."/>
            <person name="Oliveira C."/>
            <person name="Osipova E."/>
            <person name="Leigh N.D."/>
            <person name="Simon A."/>
            <person name="Yun M.H."/>
        </authorList>
    </citation>
    <scope>NUCLEOTIDE SEQUENCE</scope>
    <source>
        <strain evidence="1">20211129_DDA</strain>
        <tissue evidence="1">Liver</tissue>
    </source>
</reference>
<evidence type="ECO:0000313" key="1">
    <source>
        <dbReference type="EMBL" id="KAJ1146044.1"/>
    </source>
</evidence>
<dbReference type="Proteomes" id="UP001066276">
    <property type="component" value="Chromosome 6"/>
</dbReference>
<dbReference type="EMBL" id="JANPWB010000010">
    <property type="protein sequence ID" value="KAJ1146044.1"/>
    <property type="molecule type" value="Genomic_DNA"/>
</dbReference>
<sequence length="107" mass="12235">MRHEHAPHTQWHMRLINPQKKNWIQDAMSHESKEPIFPQIGGASRKEYGTLLDICLRVTVPQNHPRYPLEACTVLWYHAGIAWAAALAEVSHNRVALGPMEYTGTRA</sequence>
<proteinExistence type="predicted"/>
<name>A0AAV7R4B1_PLEWA</name>
<comment type="caution">
    <text evidence="1">The sequence shown here is derived from an EMBL/GenBank/DDBJ whole genome shotgun (WGS) entry which is preliminary data.</text>
</comment>
<keyword evidence="2" id="KW-1185">Reference proteome</keyword>
<accession>A0AAV7R4B1</accession>
<protein>
    <submittedName>
        <fullName evidence="1">Uncharacterized protein</fullName>
    </submittedName>
</protein>
<organism evidence="1 2">
    <name type="scientific">Pleurodeles waltl</name>
    <name type="common">Iberian ribbed newt</name>
    <dbReference type="NCBI Taxonomy" id="8319"/>
    <lineage>
        <taxon>Eukaryota</taxon>
        <taxon>Metazoa</taxon>
        <taxon>Chordata</taxon>
        <taxon>Craniata</taxon>
        <taxon>Vertebrata</taxon>
        <taxon>Euteleostomi</taxon>
        <taxon>Amphibia</taxon>
        <taxon>Batrachia</taxon>
        <taxon>Caudata</taxon>
        <taxon>Salamandroidea</taxon>
        <taxon>Salamandridae</taxon>
        <taxon>Pleurodelinae</taxon>
        <taxon>Pleurodeles</taxon>
    </lineage>
</organism>
<gene>
    <name evidence="1" type="ORF">NDU88_012326</name>
</gene>